<sequence length="131" mass="14510">MNLSHDETAAMLAAIKENRRKLDACPRHFLDIGPPPYRIGQKVECKRCNGTMSLTDAAQYARGYLAAGRHPDEVIPGFFGPDYNHEAEKVTCPKCRGVNGVETSPGDWHDCDFCDATGVVNRAEAFVWLDI</sequence>
<organism evidence="1">
    <name type="scientific">Pseudomonas phage Pavpe01</name>
    <dbReference type="NCBI Taxonomy" id="3138545"/>
    <lineage>
        <taxon>Viruses</taxon>
    </lineage>
</organism>
<evidence type="ECO:0000313" key="1">
    <source>
        <dbReference type="EMBL" id="XAI69926.1"/>
    </source>
</evidence>
<proteinExistence type="predicted"/>
<gene>
    <name evidence="1" type="primary">dnaJ</name>
    <name evidence="1" type="ORF">Pavpe01_00014</name>
</gene>
<protein>
    <submittedName>
        <fullName evidence="1">Chaperone protein DnaJ</fullName>
    </submittedName>
</protein>
<name>A0AAU6VZW7_9VIRU</name>
<accession>A0AAU6VZW7</accession>
<reference evidence="1" key="1">
    <citation type="journal article" date="2024" name="J. Gen. Virol.">
        <title>Novel phages of Pseudomonas syringae unveil numerous potential auxiliary metabolic genes.</title>
        <authorList>
            <person name="Feltin C."/>
            <person name="Garneau J.R."/>
            <person name="Morris C.E."/>
            <person name="Berard A."/>
            <person name="Torres-Barcelo C."/>
        </authorList>
    </citation>
    <scope>NUCLEOTIDE SEQUENCE</scope>
</reference>
<dbReference type="EMBL" id="PP179316">
    <property type="protein sequence ID" value="XAI69926.1"/>
    <property type="molecule type" value="Genomic_DNA"/>
</dbReference>